<organism evidence="3 4">
    <name type="scientific">Ditylenchus dipsaci</name>
    <dbReference type="NCBI Taxonomy" id="166011"/>
    <lineage>
        <taxon>Eukaryota</taxon>
        <taxon>Metazoa</taxon>
        <taxon>Ecdysozoa</taxon>
        <taxon>Nematoda</taxon>
        <taxon>Chromadorea</taxon>
        <taxon>Rhabditida</taxon>
        <taxon>Tylenchina</taxon>
        <taxon>Tylenchomorpha</taxon>
        <taxon>Sphaerularioidea</taxon>
        <taxon>Anguinidae</taxon>
        <taxon>Anguininae</taxon>
        <taxon>Ditylenchus</taxon>
    </lineage>
</organism>
<dbReference type="AlphaFoldDB" id="A0A915EUB9"/>
<dbReference type="InterPro" id="IPR056044">
    <property type="entry name" value="DUF7627"/>
</dbReference>
<evidence type="ECO:0000313" key="4">
    <source>
        <dbReference type="WBParaSite" id="jg9902"/>
    </source>
</evidence>
<evidence type="ECO:0000256" key="1">
    <source>
        <dbReference type="SAM" id="MobiDB-lite"/>
    </source>
</evidence>
<evidence type="ECO:0000259" key="2">
    <source>
        <dbReference type="Pfam" id="PF24628"/>
    </source>
</evidence>
<feature type="compositionally biased region" description="Polar residues" evidence="1">
    <location>
        <begin position="1"/>
        <end position="14"/>
    </location>
</feature>
<dbReference type="WBParaSite" id="jg9902">
    <property type="protein sequence ID" value="jg9902"/>
    <property type="gene ID" value="jg9902"/>
</dbReference>
<sequence length="159" mass="17801">MANIQATLLNGSSKPRNDKPRRAKQPIKAELSFDSITEAMDRIKLADTDLTASLSDVRPYLLQNTASFSEDELEKLCSVFCASAIQQTNAYYIVGLCTDLIGIARFGEQMSDQLRQLTIKFLSDSTEEVEKCKSLPDFLAQLAMARWHVDTPRLLKTPI</sequence>
<feature type="domain" description="DUF7627" evidence="2">
    <location>
        <begin position="40"/>
        <end position="148"/>
    </location>
</feature>
<evidence type="ECO:0000313" key="3">
    <source>
        <dbReference type="Proteomes" id="UP000887574"/>
    </source>
</evidence>
<feature type="region of interest" description="Disordered" evidence="1">
    <location>
        <begin position="1"/>
        <end position="25"/>
    </location>
</feature>
<protein>
    <submittedName>
        <fullName evidence="4">MIF4G domain-containing protein</fullName>
    </submittedName>
</protein>
<name>A0A915EUB9_9BILA</name>
<dbReference type="Pfam" id="PF24628">
    <property type="entry name" value="DUF7627"/>
    <property type="match status" value="1"/>
</dbReference>
<reference evidence="4" key="1">
    <citation type="submission" date="2022-11" db="UniProtKB">
        <authorList>
            <consortium name="WormBaseParasite"/>
        </authorList>
    </citation>
    <scope>IDENTIFICATION</scope>
</reference>
<accession>A0A915EUB9</accession>
<proteinExistence type="predicted"/>
<dbReference type="Proteomes" id="UP000887574">
    <property type="component" value="Unplaced"/>
</dbReference>
<keyword evidence="3" id="KW-1185">Reference proteome</keyword>